<evidence type="ECO:0000256" key="5">
    <source>
        <dbReference type="ARBA" id="ARBA00023157"/>
    </source>
</evidence>
<dbReference type="SUPFAM" id="SSF47266">
    <property type="entry name" value="4-helical cytokines"/>
    <property type="match status" value="1"/>
</dbReference>
<keyword evidence="6" id="KW-0472">Membrane</keyword>
<dbReference type="GO" id="GO:0005576">
    <property type="term" value="C:extracellular region"/>
    <property type="evidence" value="ECO:0007669"/>
    <property type="project" value="UniProtKB-SubCell"/>
</dbReference>
<keyword evidence="8" id="KW-1185">Reference proteome</keyword>
<dbReference type="GO" id="GO:0008083">
    <property type="term" value="F:growth factor activity"/>
    <property type="evidence" value="ECO:0007669"/>
    <property type="project" value="UniProtKB-KW"/>
</dbReference>
<evidence type="ECO:0008006" key="9">
    <source>
        <dbReference type="Google" id="ProtNLM"/>
    </source>
</evidence>
<evidence type="ECO:0000256" key="4">
    <source>
        <dbReference type="ARBA" id="ARBA00023030"/>
    </source>
</evidence>
<dbReference type="AlphaFoldDB" id="A0A8C6SIF7"/>
<organism evidence="7 8">
    <name type="scientific">Neogobius melanostomus</name>
    <name type="common">round goby</name>
    <dbReference type="NCBI Taxonomy" id="47308"/>
    <lineage>
        <taxon>Eukaryota</taxon>
        <taxon>Metazoa</taxon>
        <taxon>Chordata</taxon>
        <taxon>Craniata</taxon>
        <taxon>Vertebrata</taxon>
        <taxon>Euteleostomi</taxon>
        <taxon>Actinopterygii</taxon>
        <taxon>Neopterygii</taxon>
        <taxon>Teleostei</taxon>
        <taxon>Neoteleostei</taxon>
        <taxon>Acanthomorphata</taxon>
        <taxon>Gobiaria</taxon>
        <taxon>Gobiiformes</taxon>
        <taxon>Gobioidei</taxon>
        <taxon>Gobiidae</taxon>
        <taxon>Benthophilinae</taxon>
        <taxon>Neogobiini</taxon>
        <taxon>Neogobius</taxon>
    </lineage>
</organism>
<name>A0A8C6SIF7_9GOBI</name>
<accession>A0A8C6SIF7</accession>
<dbReference type="Ensembl" id="ENSNMLT00000006644.1">
    <property type="protein sequence ID" value="ENSNMLP00000005793.1"/>
    <property type="gene ID" value="ENSNMLG00000004258.1"/>
</dbReference>
<dbReference type="InterPro" id="IPR030473">
    <property type="entry name" value="IL6/GCSF/MGF_CS"/>
</dbReference>
<protein>
    <recommendedName>
        <fullName evidence="9">Interleukin-6</fullName>
    </recommendedName>
</protein>
<keyword evidence="5" id="KW-1015">Disulfide bond</keyword>
<dbReference type="Gene3D" id="1.20.1250.10">
    <property type="match status" value="1"/>
</dbReference>
<evidence type="ECO:0000313" key="8">
    <source>
        <dbReference type="Proteomes" id="UP000694523"/>
    </source>
</evidence>
<reference evidence="7" key="2">
    <citation type="submission" date="2025-09" db="UniProtKB">
        <authorList>
            <consortium name="Ensembl"/>
        </authorList>
    </citation>
    <scope>IDENTIFICATION</scope>
</reference>
<dbReference type="PROSITE" id="PS00254">
    <property type="entry name" value="INTERLEUKIN_6"/>
    <property type="match status" value="1"/>
</dbReference>
<evidence type="ECO:0000256" key="6">
    <source>
        <dbReference type="SAM" id="Phobius"/>
    </source>
</evidence>
<proteinExistence type="inferred from homology"/>
<comment type="similarity">
    <text evidence="2">Belongs to the IL-6 superfamily.</text>
</comment>
<evidence type="ECO:0000256" key="1">
    <source>
        <dbReference type="ARBA" id="ARBA00004613"/>
    </source>
</evidence>
<sequence>MASETSQYISVVIYLVIHSFIHSFKTLWLTGAALLMVLMLAALDISVGAPVDFPTEEPSGAGAEGGSHLLSKNPLWKSLLDATHRHEQEAEFPDLNPDLHLENFNISSLPEDCRNASINMEGCLRRLAQGLLVYQVLLRHVEQEYPLSKVLPNAKHFSGPLITATKEKPGGHTAEGSESLRHFSQKMFAHNILRKLHEFLRDTHIDIREREMRLRGGPLMLRGH</sequence>
<evidence type="ECO:0000256" key="2">
    <source>
        <dbReference type="ARBA" id="ARBA00007432"/>
    </source>
</evidence>
<comment type="subcellular location">
    <subcellularLocation>
        <location evidence="1">Secreted</location>
    </subcellularLocation>
</comment>
<keyword evidence="6" id="KW-1133">Transmembrane helix</keyword>
<evidence type="ECO:0000313" key="7">
    <source>
        <dbReference type="Ensembl" id="ENSNMLP00000005793.1"/>
    </source>
</evidence>
<reference evidence="7" key="1">
    <citation type="submission" date="2025-08" db="UniProtKB">
        <authorList>
            <consortium name="Ensembl"/>
        </authorList>
    </citation>
    <scope>IDENTIFICATION</scope>
</reference>
<evidence type="ECO:0000256" key="3">
    <source>
        <dbReference type="ARBA" id="ARBA00022525"/>
    </source>
</evidence>
<keyword evidence="6" id="KW-0812">Transmembrane</keyword>
<feature type="transmembrane region" description="Helical" evidence="6">
    <location>
        <begin position="31"/>
        <end position="51"/>
    </location>
</feature>
<keyword evidence="3" id="KW-0964">Secreted</keyword>
<keyword evidence="4" id="KW-0339">Growth factor</keyword>
<dbReference type="InterPro" id="IPR009079">
    <property type="entry name" value="4_helix_cytokine-like_core"/>
</dbReference>
<dbReference type="Proteomes" id="UP000694523">
    <property type="component" value="Unplaced"/>
</dbReference>